<name>A0A8S9FZR4_BRACR</name>
<dbReference type="AlphaFoldDB" id="A0A8S9FZR4"/>
<dbReference type="OrthoDB" id="10407819at2759"/>
<evidence type="ECO:0000313" key="3">
    <source>
        <dbReference type="Proteomes" id="UP000266723"/>
    </source>
</evidence>
<proteinExistence type="predicted"/>
<dbReference type="EMBL" id="QGKV02000759">
    <property type="protein sequence ID" value="KAF3567957.1"/>
    <property type="molecule type" value="Genomic_DNA"/>
</dbReference>
<dbReference type="Proteomes" id="UP000266723">
    <property type="component" value="Unassembled WGS sequence"/>
</dbReference>
<reference evidence="2" key="2">
    <citation type="submission" date="2019-12" db="EMBL/GenBank/DDBJ databases">
        <authorList>
            <person name="Studholme D.J."/>
            <person name="Sarris P."/>
        </authorList>
    </citation>
    <scope>NUCLEOTIDE SEQUENCE</scope>
    <source>
        <strain evidence="2">PFS-1207/04</strain>
        <tissue evidence="2">Leaf</tissue>
    </source>
</reference>
<gene>
    <name evidence="2" type="ORF">DY000_02015047</name>
    <name evidence="1" type="ORF">F2Q70_00003295</name>
</gene>
<organism evidence="1">
    <name type="scientific">Brassica cretica</name>
    <name type="common">Mustard</name>
    <dbReference type="NCBI Taxonomy" id="69181"/>
    <lineage>
        <taxon>Eukaryota</taxon>
        <taxon>Viridiplantae</taxon>
        <taxon>Streptophyta</taxon>
        <taxon>Embryophyta</taxon>
        <taxon>Tracheophyta</taxon>
        <taxon>Spermatophyta</taxon>
        <taxon>Magnoliopsida</taxon>
        <taxon>eudicotyledons</taxon>
        <taxon>Gunneridae</taxon>
        <taxon>Pentapetalae</taxon>
        <taxon>rosids</taxon>
        <taxon>malvids</taxon>
        <taxon>Brassicales</taxon>
        <taxon>Brassicaceae</taxon>
        <taxon>Brassiceae</taxon>
        <taxon>Brassica</taxon>
    </lineage>
</organism>
<protein>
    <submittedName>
        <fullName evidence="1">Uncharacterized protein</fullName>
    </submittedName>
</protein>
<accession>A0A8S9FZR4</accession>
<comment type="caution">
    <text evidence="1">The sequence shown here is derived from an EMBL/GenBank/DDBJ whole genome shotgun (WGS) entry which is preliminary data.</text>
</comment>
<dbReference type="EMBL" id="QGKY02001015">
    <property type="protein sequence ID" value="KAF2570210.1"/>
    <property type="molecule type" value="Genomic_DNA"/>
</dbReference>
<evidence type="ECO:0000313" key="2">
    <source>
        <dbReference type="EMBL" id="KAF3567957.1"/>
    </source>
</evidence>
<reference evidence="2 3" key="3">
    <citation type="journal article" date="2020" name="BMC Genomics">
        <title>Intraspecific diversification of the crop wild relative Brassica cretica Lam. using demographic model selection.</title>
        <authorList>
            <person name="Kioukis A."/>
            <person name="Michalopoulou V.A."/>
            <person name="Briers L."/>
            <person name="Pirintsos S."/>
            <person name="Studholme D.J."/>
            <person name="Pavlidis P."/>
            <person name="Sarris P.F."/>
        </authorList>
    </citation>
    <scope>NUCLEOTIDE SEQUENCE [LARGE SCALE GENOMIC DNA]</scope>
    <source>
        <strain evidence="3">cv. PFS-1207/04</strain>
        <strain evidence="2">PFS-1207/04</strain>
    </source>
</reference>
<reference evidence="1" key="1">
    <citation type="submission" date="2019-12" db="EMBL/GenBank/DDBJ databases">
        <title>Genome sequencing and annotation of Brassica cretica.</title>
        <authorList>
            <person name="Studholme D.J."/>
            <person name="Sarris P.F."/>
        </authorList>
    </citation>
    <scope>NUCLEOTIDE SEQUENCE</scope>
    <source>
        <strain evidence="1">PFS-102/07</strain>
        <tissue evidence="1">Leaf</tissue>
    </source>
</reference>
<keyword evidence="3" id="KW-1185">Reference proteome</keyword>
<evidence type="ECO:0000313" key="1">
    <source>
        <dbReference type="EMBL" id="KAF2570210.1"/>
    </source>
</evidence>
<sequence length="54" mass="6111">MNPLWYFGSRRLLLKNARGSVSSLELPAPMCAQDTTTAATRHAYPLQHLSLRRL</sequence>